<proteinExistence type="predicted"/>
<evidence type="ECO:0000313" key="1">
    <source>
        <dbReference type="EMBL" id="MCM3734952.1"/>
    </source>
</evidence>
<name>A0ACC6A4J8_9BACI</name>
<sequence length="408" mass="47099">MMSFLSGFVIWYPICMSIIWMVGAIVFYICIESKQKLSRDETPFVSILIPCYNEEQTIRETIYHVMKQKYPHYEVIVINDGSTDQTVPIVKQLIGTYPNLRCVNVKKNLGKANALHAGLLASKGDFLVCIDADAILDIHALQCMIPHFSTANQGNNIGAVTGNPRVRNRNNLLSKIQISEFSSIVGMIKRTQSIYGGIMTVSGVVVAFRKQALLDCQLWDRDILTEDIAVTWKLQKKGWQIKYEPSAICWMLVPETLSGLWKQRIRWAQGGLEVLIKHRDIFLSWKHKSLYIIYIEQLISIIWSIVWFLMTVTFFINISFTFDYLKLFTVSSGVLSMICVFQFFIAIMIDKKYDVNLIQEYIWAAWYPICYWYINVFVIIMAIVKVSTKRKGKFAVWESPDRGLQQTK</sequence>
<gene>
    <name evidence="1" type="primary">pgaC</name>
    <name evidence="1" type="ORF">M3215_03745</name>
</gene>
<evidence type="ECO:0000313" key="2">
    <source>
        <dbReference type="Proteomes" id="UP001202289"/>
    </source>
</evidence>
<accession>A0ACC6A4J8</accession>
<dbReference type="Proteomes" id="UP001202289">
    <property type="component" value="Unassembled WGS sequence"/>
</dbReference>
<comment type="caution">
    <text evidence="1">The sequence shown here is derived from an EMBL/GenBank/DDBJ whole genome shotgun (WGS) entry which is preliminary data.</text>
</comment>
<dbReference type="EMBL" id="JAMBOP010000003">
    <property type="protein sequence ID" value="MCM3734952.1"/>
    <property type="molecule type" value="Genomic_DNA"/>
</dbReference>
<keyword evidence="2" id="KW-1185">Reference proteome</keyword>
<reference evidence="1" key="1">
    <citation type="submission" date="2022-05" db="EMBL/GenBank/DDBJ databases">
        <title>Comparative Genomics of Spacecraft Associated Microbes.</title>
        <authorList>
            <person name="Tran M.T."/>
            <person name="Wright A."/>
            <person name="Seuylemezian A."/>
            <person name="Eisen J."/>
            <person name="Coil D."/>
        </authorList>
    </citation>
    <scope>NUCLEOTIDE SEQUENCE</scope>
    <source>
        <strain evidence="1">FAIRING 10M-2.2</strain>
    </source>
</reference>
<protein>
    <submittedName>
        <fullName evidence="1">Poly-beta-1,6-N-acetyl-D-glucosamine synthase</fullName>
    </submittedName>
</protein>
<organism evidence="1 2">
    <name type="scientific">Bacillus cytotoxicus</name>
    <dbReference type="NCBI Taxonomy" id="580165"/>
    <lineage>
        <taxon>Bacteria</taxon>
        <taxon>Bacillati</taxon>
        <taxon>Bacillota</taxon>
        <taxon>Bacilli</taxon>
        <taxon>Bacillales</taxon>
        <taxon>Bacillaceae</taxon>
        <taxon>Bacillus</taxon>
        <taxon>Bacillus cereus group</taxon>
    </lineage>
</organism>